<dbReference type="EMBL" id="JAZGQO010000001">
    <property type="protein sequence ID" value="KAK6196062.1"/>
    <property type="molecule type" value="Genomic_DNA"/>
</dbReference>
<accession>A0AAN8Q3F3</accession>
<dbReference type="Pfam" id="PF05577">
    <property type="entry name" value="Peptidase_S28"/>
    <property type="match status" value="1"/>
</dbReference>
<dbReference type="SUPFAM" id="SSF53474">
    <property type="entry name" value="alpha/beta-Hydrolases"/>
    <property type="match status" value="2"/>
</dbReference>
<comment type="similarity">
    <text evidence="1">Belongs to the peptidase S28 family.</text>
</comment>
<evidence type="ECO:0000256" key="5">
    <source>
        <dbReference type="ARBA" id="ARBA00023180"/>
    </source>
</evidence>
<evidence type="ECO:0000313" key="7">
    <source>
        <dbReference type="EMBL" id="KAK6196062.1"/>
    </source>
</evidence>
<dbReference type="PANTHER" id="PTHR11010">
    <property type="entry name" value="PROTEASE S28 PRO-X CARBOXYPEPTIDASE-RELATED"/>
    <property type="match status" value="1"/>
</dbReference>
<evidence type="ECO:0000256" key="3">
    <source>
        <dbReference type="ARBA" id="ARBA00022729"/>
    </source>
</evidence>
<sequence>MMKLCQILLVCLVYSSALSDVPYKELYFEQTVDHFNPLSYGEKKFKQRYLLQDQWFDVVDRGPILFYTGNELPITTFWNNTGFMFDIAPQFGALVVFAEHRFYGKSLPFGDDSFKGNNIGLLTIEQALADYSLLINSIKQRYNAGKSAVITFGGSYGGMLSAYMRFKYPNLVDGAIAASAPMYLLSNVIDPSQFFVRVTADFKQSNTNCSANIRKAFNIMDGMAKSGDTGLNMLSEKFMLCSKLNETGYNHMVRWITNAFVSLAMFNYPYPTNFLSGLPAFPVNKSCGFMVNTDDLLKGLAQITAMFYNGTNGKLPCFDIWEEYVECADPSGCGLGPDSIAWDIQACSEIRMLFTTDGVQDMFLPIDYTAKMRNDYCKSKYGLVPRDKWASLNLWGFDVSPGSNILFSNGFKDPWAFAGVLHDLGPNLTSIIIHNGAHQLDLRGHNVNDPPDVIKARNLEISTIRQWINAVFPIKLR</sequence>
<dbReference type="Proteomes" id="UP001347796">
    <property type="component" value="Unassembled WGS sequence"/>
</dbReference>
<dbReference type="Gene3D" id="3.40.50.1820">
    <property type="entry name" value="alpha/beta hydrolase"/>
    <property type="match status" value="1"/>
</dbReference>
<dbReference type="GO" id="GO:0070008">
    <property type="term" value="F:serine-type exopeptidase activity"/>
    <property type="evidence" value="ECO:0007669"/>
    <property type="project" value="InterPro"/>
</dbReference>
<comment type="caution">
    <text evidence="7">The sequence shown here is derived from an EMBL/GenBank/DDBJ whole genome shotgun (WGS) entry which is preliminary data.</text>
</comment>
<gene>
    <name evidence="7" type="ORF">SNE40_001357</name>
</gene>
<keyword evidence="2" id="KW-0645">Protease</keyword>
<keyword evidence="4" id="KW-0378">Hydrolase</keyword>
<reference evidence="7 8" key="1">
    <citation type="submission" date="2024-01" db="EMBL/GenBank/DDBJ databases">
        <title>The genome of the rayed Mediterranean limpet Patella caerulea (Linnaeus, 1758).</title>
        <authorList>
            <person name="Anh-Thu Weber A."/>
            <person name="Halstead-Nussloch G."/>
        </authorList>
    </citation>
    <scope>NUCLEOTIDE SEQUENCE [LARGE SCALE GENOMIC DNA]</scope>
    <source>
        <strain evidence="7">AATW-2023a</strain>
        <tissue evidence="7">Whole specimen</tissue>
    </source>
</reference>
<evidence type="ECO:0000313" key="8">
    <source>
        <dbReference type="Proteomes" id="UP001347796"/>
    </source>
</evidence>
<dbReference type="InterPro" id="IPR008758">
    <property type="entry name" value="Peptidase_S28"/>
</dbReference>
<dbReference type="AlphaFoldDB" id="A0AAN8Q3F3"/>
<dbReference type="InterPro" id="IPR029058">
    <property type="entry name" value="AB_hydrolase_fold"/>
</dbReference>
<name>A0AAN8Q3F3_PATCE</name>
<keyword evidence="3 6" id="KW-0732">Signal</keyword>
<evidence type="ECO:0000256" key="1">
    <source>
        <dbReference type="ARBA" id="ARBA00011079"/>
    </source>
</evidence>
<protein>
    <submittedName>
        <fullName evidence="7">Uncharacterized protein</fullName>
    </submittedName>
</protein>
<organism evidence="7 8">
    <name type="scientific">Patella caerulea</name>
    <name type="common">Rayed Mediterranean limpet</name>
    <dbReference type="NCBI Taxonomy" id="87958"/>
    <lineage>
        <taxon>Eukaryota</taxon>
        <taxon>Metazoa</taxon>
        <taxon>Spiralia</taxon>
        <taxon>Lophotrochozoa</taxon>
        <taxon>Mollusca</taxon>
        <taxon>Gastropoda</taxon>
        <taxon>Patellogastropoda</taxon>
        <taxon>Patelloidea</taxon>
        <taxon>Patellidae</taxon>
        <taxon>Patella</taxon>
    </lineage>
</organism>
<dbReference type="GO" id="GO:0008239">
    <property type="term" value="F:dipeptidyl-peptidase activity"/>
    <property type="evidence" value="ECO:0007669"/>
    <property type="project" value="TreeGrafter"/>
</dbReference>
<dbReference type="PANTHER" id="PTHR11010:SF107">
    <property type="entry name" value="DIPEPTIDYL PEPTIDASE 2"/>
    <property type="match status" value="1"/>
</dbReference>
<feature type="signal peptide" evidence="6">
    <location>
        <begin position="1"/>
        <end position="19"/>
    </location>
</feature>
<dbReference type="GO" id="GO:0006508">
    <property type="term" value="P:proteolysis"/>
    <property type="evidence" value="ECO:0007669"/>
    <property type="project" value="UniProtKB-KW"/>
</dbReference>
<keyword evidence="8" id="KW-1185">Reference proteome</keyword>
<feature type="chain" id="PRO_5042922776" evidence="6">
    <location>
        <begin position="20"/>
        <end position="477"/>
    </location>
</feature>
<evidence type="ECO:0000256" key="6">
    <source>
        <dbReference type="SAM" id="SignalP"/>
    </source>
</evidence>
<proteinExistence type="inferred from homology"/>
<evidence type="ECO:0000256" key="4">
    <source>
        <dbReference type="ARBA" id="ARBA00022801"/>
    </source>
</evidence>
<dbReference type="InterPro" id="IPR042269">
    <property type="entry name" value="Ser_carbopepase_S28_SKS"/>
</dbReference>
<keyword evidence="5" id="KW-0325">Glycoprotein</keyword>
<dbReference type="Gene3D" id="1.20.120.980">
    <property type="entry name" value="Serine carboxypeptidase S28, SKS domain"/>
    <property type="match status" value="1"/>
</dbReference>
<evidence type="ECO:0000256" key="2">
    <source>
        <dbReference type="ARBA" id="ARBA00022670"/>
    </source>
</evidence>